<dbReference type="PANTHER" id="PTHR35381">
    <property type="entry name" value="EF-HAND DOMAIN-CONTAINING PROTEIN"/>
    <property type="match status" value="1"/>
</dbReference>
<feature type="region of interest" description="Disordered" evidence="1">
    <location>
        <begin position="663"/>
        <end position="693"/>
    </location>
</feature>
<accession>A0A3R7RUG4</accession>
<dbReference type="EMBL" id="MKKU01000417">
    <property type="protein sequence ID" value="RNF13216.1"/>
    <property type="molecule type" value="Genomic_DNA"/>
</dbReference>
<feature type="region of interest" description="Disordered" evidence="1">
    <location>
        <begin position="529"/>
        <end position="567"/>
    </location>
</feature>
<protein>
    <submittedName>
        <fullName evidence="2">Uncharacterized protein</fullName>
    </submittedName>
</protein>
<dbReference type="GeneID" id="40319892"/>
<organism evidence="2 3">
    <name type="scientific">Trypanosoma conorhini</name>
    <dbReference type="NCBI Taxonomy" id="83891"/>
    <lineage>
        <taxon>Eukaryota</taxon>
        <taxon>Discoba</taxon>
        <taxon>Euglenozoa</taxon>
        <taxon>Kinetoplastea</taxon>
        <taxon>Metakinetoplastina</taxon>
        <taxon>Trypanosomatida</taxon>
        <taxon>Trypanosomatidae</taxon>
        <taxon>Trypanosoma</taxon>
    </lineage>
</organism>
<feature type="compositionally biased region" description="Polar residues" evidence="1">
    <location>
        <begin position="541"/>
        <end position="552"/>
    </location>
</feature>
<sequence length="812" mass="88411">MQSGEGAPLPAAIPHGATGGSASSLLSTPEGVVWRADQARRLRPSPSRAAPVPPESSASSRVSEHDRGASGVDASALHDTTVLSDLSDEIQRVEARLAAIREEELRLMPQRVVPALPTRESGRFCSVLDLQNVDIAAHRSAASRCRVNPLSDTDAEPTDLAAPSCSNARYTPDADFTHVSKRQYYQSHRVDSPWADVNDPTNTTVSEGRRQVPLASGPATTGSLREPSVEASKAQLELRGAVFSLATFLRPLRVVDIEIASGVYEKLELFAGDEMEEVARSFITKHGLDMQRALRPLHAFLLSLDCGEARNQAQESAAEGGAPPGGGNSAVATAPNNINRAPSCRGSCGGKHGCPTFSSHVSGAGTNNAADEKAARPQGLDPAPRHSPRGVSMGKTRRMAAAHGISQFEKHVAGPTVAQGKSALSGRSQRKTASPPEREQQRNTPVTVPKRLSVIGQKQTNTQLQECSRGDTPSRRSIETGAEALELSVQKRTPPEVKAVEVEAIKPTIRRTNSVPRVRPLNRGSALVVSRHNSTEPRRSLSASRSRKTTPLQEEPMPAFKPSLAPRSRQLAAQDLARRQGPTYARLHAHTPRLSKAHAAAEAECVVKPKILPRQREGLPRETVGQRLYEQAVDQQHRMQEKRIKEHQRKEEEEKRSIIPGPQINKVRGQNKHERESMPANSCGLRTWPPNQRNQTLNVPKSHEERELEACTFAPAVNPASVRMFNLVVRGLALGEEPAEREENSGVQLAGRVSGGGSGAQTNENVPKQFSVEDRLLRHEQNRRKRLEEERLFRATVDVATGQPLFRPFLGR</sequence>
<dbReference type="OrthoDB" id="246694at2759"/>
<feature type="compositionally biased region" description="Low complexity" evidence="1">
    <location>
        <begin position="44"/>
        <end position="61"/>
    </location>
</feature>
<feature type="region of interest" description="Disordered" evidence="1">
    <location>
        <begin position="365"/>
        <end position="449"/>
    </location>
</feature>
<evidence type="ECO:0000256" key="1">
    <source>
        <dbReference type="SAM" id="MobiDB-lite"/>
    </source>
</evidence>
<feature type="region of interest" description="Disordered" evidence="1">
    <location>
        <begin position="1"/>
        <end position="76"/>
    </location>
</feature>
<gene>
    <name evidence="2" type="ORF">Tco025E_06281</name>
</gene>
<dbReference type="AlphaFoldDB" id="A0A3R7RUG4"/>
<feature type="region of interest" description="Disordered" evidence="1">
    <location>
        <begin position="313"/>
        <end position="334"/>
    </location>
</feature>
<dbReference type="RefSeq" id="XP_029226731.1">
    <property type="nucleotide sequence ID" value="XM_029373161.1"/>
</dbReference>
<feature type="region of interest" description="Disordered" evidence="1">
    <location>
        <begin position="192"/>
        <end position="224"/>
    </location>
</feature>
<proteinExistence type="predicted"/>
<keyword evidence="3" id="KW-1185">Reference proteome</keyword>
<name>A0A3R7RUG4_9TRYP</name>
<evidence type="ECO:0000313" key="2">
    <source>
        <dbReference type="EMBL" id="RNF13216.1"/>
    </source>
</evidence>
<comment type="caution">
    <text evidence="2">The sequence shown here is derived from an EMBL/GenBank/DDBJ whole genome shotgun (WGS) entry which is preliminary data.</text>
</comment>
<reference evidence="2 3" key="1">
    <citation type="journal article" date="2018" name="BMC Genomics">
        <title>Genomic comparison of Trypanosoma conorhini and Trypanosoma rangeli to Trypanosoma cruzi strains of high and low virulence.</title>
        <authorList>
            <person name="Bradwell K.R."/>
            <person name="Koparde V.N."/>
            <person name="Matveyev A.V."/>
            <person name="Serrano M.G."/>
            <person name="Alves J.M."/>
            <person name="Parikh H."/>
            <person name="Huang B."/>
            <person name="Lee V."/>
            <person name="Espinosa-Alvarez O."/>
            <person name="Ortiz P.A."/>
            <person name="Costa-Martins A.G."/>
            <person name="Teixeira M.M."/>
            <person name="Buck G.A."/>
        </authorList>
    </citation>
    <scope>NUCLEOTIDE SEQUENCE [LARGE SCALE GENOMIC DNA]</scope>
    <source>
        <strain evidence="2 3">025E</strain>
    </source>
</reference>
<evidence type="ECO:0000313" key="3">
    <source>
        <dbReference type="Proteomes" id="UP000284403"/>
    </source>
</evidence>
<dbReference type="PANTHER" id="PTHR35381:SF1">
    <property type="entry name" value="EF-HAND DOMAIN-CONTAINING PROTEIN"/>
    <property type="match status" value="1"/>
</dbReference>
<dbReference type="Proteomes" id="UP000284403">
    <property type="component" value="Unassembled WGS sequence"/>
</dbReference>